<feature type="domain" description="HAMP" evidence="9">
    <location>
        <begin position="307"/>
        <end position="359"/>
    </location>
</feature>
<reference evidence="10 11" key="1">
    <citation type="submission" date="2017-10" db="EMBL/GenBank/DDBJ databases">
        <title>Sequencing the genomes of 1000 actinobacteria strains.</title>
        <authorList>
            <person name="Klenk H.-P."/>
        </authorList>
    </citation>
    <scope>NUCLEOTIDE SEQUENCE [LARGE SCALE GENOMIC DNA]</scope>
    <source>
        <strain evidence="10 11">DSM 21574</strain>
    </source>
</reference>
<keyword evidence="2 7" id="KW-1133">Transmembrane helix</keyword>
<dbReference type="GO" id="GO:0007165">
    <property type="term" value="P:signal transduction"/>
    <property type="evidence" value="ECO:0007669"/>
    <property type="project" value="UniProtKB-KW"/>
</dbReference>
<dbReference type="InterPro" id="IPR003660">
    <property type="entry name" value="HAMP_dom"/>
</dbReference>
<evidence type="ECO:0000256" key="5">
    <source>
        <dbReference type="PROSITE-ProRule" id="PRU00284"/>
    </source>
</evidence>
<dbReference type="Proteomes" id="UP000221394">
    <property type="component" value="Unassembled WGS sequence"/>
</dbReference>
<comment type="caution">
    <text evidence="10">The sequence shown here is derived from an EMBL/GenBank/DDBJ whole genome shotgun (WGS) entry which is preliminary data.</text>
</comment>
<evidence type="ECO:0000313" key="10">
    <source>
        <dbReference type="EMBL" id="PFG37085.1"/>
    </source>
</evidence>
<evidence type="ECO:0000256" key="7">
    <source>
        <dbReference type="SAM" id="Phobius"/>
    </source>
</evidence>
<evidence type="ECO:0000256" key="3">
    <source>
        <dbReference type="ARBA" id="ARBA00023224"/>
    </source>
</evidence>
<evidence type="ECO:0000256" key="1">
    <source>
        <dbReference type="ARBA" id="ARBA00022692"/>
    </source>
</evidence>
<dbReference type="RefSeq" id="WP_245854725.1">
    <property type="nucleotide sequence ID" value="NZ_PDJH01000001.1"/>
</dbReference>
<feature type="transmembrane region" description="Helical" evidence="7">
    <location>
        <begin position="105"/>
        <end position="130"/>
    </location>
</feature>
<feature type="compositionally biased region" description="Basic residues" evidence="6">
    <location>
        <begin position="55"/>
        <end position="65"/>
    </location>
</feature>
<evidence type="ECO:0000256" key="4">
    <source>
        <dbReference type="ARBA" id="ARBA00029447"/>
    </source>
</evidence>
<sequence length="622" mass="64071">MADPQEVQLERPMADDTSDMTDTVVGADDEVDEAAAESGRRRALARVRTSVSRVRVPRRHPRKPRGTTDTGTTDADAQSTPTDTDGASQAPGKVRGRSWSVGARIIVLVVVMGLATIVVTAFSAIAMGTLNRSTTTVSESSATLNEALLDVNNSIWVARSGGLNIGAVMPVDRNRLALEIKDNAVLADDALIRLDNAFREVTGAPSQHLDDLNAAWVKYRTILTEQLIPSAVSNNVLVYQSLASGAAQTTGGEVTSTLSLINVEVAEASAAIASDASAQAQVTTTILIAIALVGIVGSVLFAVRLVRSIRRPLAQMQGSLEALAEGDLTATTGVAGDDEIGRMAAALTTAQESLSSTLAKVSTSAATVSDASKELASSRVRLSDGADSTSEQAQVVAAAAEQVTRNIEAMAAGAEEMGASIREIARNAQEAAGVATEATDKAQATTETVTRLGESSQAIGDVVRTITHIAGQTNLLALNATIEAARAGEAGKGFAVVASEVKDLAQETARATEDIANRIESIQADTASAVAAIAEISEVIATINGYQLTIASAVEEQTATTTEMSRAAAEAASGSGDIAVSITGVASAATTTTEVVELVGAAVDDLARLSEELRQQVAAFTY</sequence>
<dbReference type="Pfam" id="PF00672">
    <property type="entry name" value="HAMP"/>
    <property type="match status" value="1"/>
</dbReference>
<evidence type="ECO:0000256" key="2">
    <source>
        <dbReference type="ARBA" id="ARBA00022989"/>
    </source>
</evidence>
<name>A0A2A9EFM3_9MICO</name>
<keyword evidence="1 7" id="KW-0812">Transmembrane</keyword>
<organism evidence="10 11">
    <name type="scientific">Flavimobilis soli</name>
    <dbReference type="NCBI Taxonomy" id="442709"/>
    <lineage>
        <taxon>Bacteria</taxon>
        <taxon>Bacillati</taxon>
        <taxon>Actinomycetota</taxon>
        <taxon>Actinomycetes</taxon>
        <taxon>Micrococcales</taxon>
        <taxon>Jonesiaceae</taxon>
        <taxon>Flavimobilis</taxon>
    </lineage>
</organism>
<dbReference type="PANTHER" id="PTHR32089:SF112">
    <property type="entry name" value="LYSOZYME-LIKE PROTEIN-RELATED"/>
    <property type="match status" value="1"/>
</dbReference>
<feature type="compositionally biased region" description="Low complexity" evidence="6">
    <location>
        <begin position="67"/>
        <end position="77"/>
    </location>
</feature>
<dbReference type="InterPro" id="IPR004089">
    <property type="entry name" value="MCPsignal_dom"/>
</dbReference>
<gene>
    <name evidence="10" type="ORF">ATL41_1833</name>
</gene>
<dbReference type="EMBL" id="PDJH01000001">
    <property type="protein sequence ID" value="PFG37085.1"/>
    <property type="molecule type" value="Genomic_DNA"/>
</dbReference>
<keyword evidence="7" id="KW-0472">Membrane</keyword>
<accession>A0A2A9EFM3</accession>
<dbReference type="PANTHER" id="PTHR32089">
    <property type="entry name" value="METHYL-ACCEPTING CHEMOTAXIS PROTEIN MCPB"/>
    <property type="match status" value="1"/>
</dbReference>
<dbReference type="PROSITE" id="PS50885">
    <property type="entry name" value="HAMP"/>
    <property type="match status" value="1"/>
</dbReference>
<dbReference type="GO" id="GO:0016020">
    <property type="term" value="C:membrane"/>
    <property type="evidence" value="ECO:0007669"/>
    <property type="project" value="InterPro"/>
</dbReference>
<keyword evidence="11" id="KW-1185">Reference proteome</keyword>
<evidence type="ECO:0000259" key="8">
    <source>
        <dbReference type="PROSITE" id="PS50111"/>
    </source>
</evidence>
<dbReference type="SUPFAM" id="SSF58104">
    <property type="entry name" value="Methyl-accepting chemotaxis protein (MCP) signaling domain"/>
    <property type="match status" value="1"/>
</dbReference>
<feature type="region of interest" description="Disordered" evidence="6">
    <location>
        <begin position="1"/>
        <end position="94"/>
    </location>
</feature>
<dbReference type="CDD" id="cd06225">
    <property type="entry name" value="HAMP"/>
    <property type="match status" value="1"/>
</dbReference>
<feature type="domain" description="Methyl-accepting transducer" evidence="8">
    <location>
        <begin position="364"/>
        <end position="607"/>
    </location>
</feature>
<comment type="similarity">
    <text evidence="4">Belongs to the methyl-accepting chemotaxis (MCP) protein family.</text>
</comment>
<evidence type="ECO:0000313" key="11">
    <source>
        <dbReference type="Proteomes" id="UP000221394"/>
    </source>
</evidence>
<feature type="compositionally biased region" description="Polar residues" evidence="6">
    <location>
        <begin position="78"/>
        <end position="87"/>
    </location>
</feature>
<keyword evidence="3 5" id="KW-0807">Transducer</keyword>
<dbReference type="Pfam" id="PF00015">
    <property type="entry name" value="MCPsignal"/>
    <property type="match status" value="1"/>
</dbReference>
<dbReference type="Gene3D" id="1.10.287.950">
    <property type="entry name" value="Methyl-accepting chemotaxis protein"/>
    <property type="match status" value="1"/>
</dbReference>
<evidence type="ECO:0000256" key="6">
    <source>
        <dbReference type="SAM" id="MobiDB-lite"/>
    </source>
</evidence>
<dbReference type="AlphaFoldDB" id="A0A2A9EFM3"/>
<dbReference type="PROSITE" id="PS50111">
    <property type="entry name" value="CHEMOTAXIS_TRANSDUC_2"/>
    <property type="match status" value="1"/>
</dbReference>
<dbReference type="SMART" id="SM00283">
    <property type="entry name" value="MA"/>
    <property type="match status" value="1"/>
</dbReference>
<feature type="transmembrane region" description="Helical" evidence="7">
    <location>
        <begin position="286"/>
        <end position="306"/>
    </location>
</feature>
<dbReference type="SMART" id="SM00304">
    <property type="entry name" value="HAMP"/>
    <property type="match status" value="1"/>
</dbReference>
<evidence type="ECO:0000259" key="9">
    <source>
        <dbReference type="PROSITE" id="PS50885"/>
    </source>
</evidence>
<proteinExistence type="inferred from homology"/>
<protein>
    <submittedName>
        <fullName evidence="10">Methyl-accepting chemotaxis protein</fullName>
    </submittedName>
</protein>